<evidence type="ECO:0000313" key="1">
    <source>
        <dbReference type="EMBL" id="CEK79792.1"/>
    </source>
</evidence>
<accession>A0A0B7AGL9</accession>
<reference evidence="1" key="1">
    <citation type="submission" date="2014-12" db="EMBL/GenBank/DDBJ databases">
        <title>Insight into the proteome of Arion vulgaris.</title>
        <authorList>
            <person name="Aradska J."/>
            <person name="Bulat T."/>
            <person name="Smidak R."/>
            <person name="Sarate P."/>
            <person name="Gangsoo J."/>
            <person name="Sialana F."/>
            <person name="Bilban M."/>
            <person name="Lubec G."/>
        </authorList>
    </citation>
    <scope>NUCLEOTIDE SEQUENCE</scope>
    <source>
        <tissue evidence="1">Skin</tissue>
    </source>
</reference>
<protein>
    <submittedName>
        <fullName evidence="1">Uncharacterized protein</fullName>
    </submittedName>
</protein>
<feature type="non-terminal residue" evidence="1">
    <location>
        <position position="74"/>
    </location>
</feature>
<sequence>MDSYVSFSQWPLWVDVSSSTLSTQDTQLKTTVERVFCVLFGSLTDIRNKQWRLVIIFVGGARHLFPDKSWFFVA</sequence>
<organism evidence="1">
    <name type="scientific">Arion vulgaris</name>
    <dbReference type="NCBI Taxonomy" id="1028688"/>
    <lineage>
        <taxon>Eukaryota</taxon>
        <taxon>Metazoa</taxon>
        <taxon>Spiralia</taxon>
        <taxon>Lophotrochozoa</taxon>
        <taxon>Mollusca</taxon>
        <taxon>Gastropoda</taxon>
        <taxon>Heterobranchia</taxon>
        <taxon>Euthyneura</taxon>
        <taxon>Panpulmonata</taxon>
        <taxon>Eupulmonata</taxon>
        <taxon>Stylommatophora</taxon>
        <taxon>Helicina</taxon>
        <taxon>Arionoidea</taxon>
        <taxon>Arionidae</taxon>
        <taxon>Arion</taxon>
    </lineage>
</organism>
<gene>
    <name evidence="1" type="primary">ORF117511</name>
</gene>
<dbReference type="EMBL" id="HACG01032927">
    <property type="protein sequence ID" value="CEK79792.1"/>
    <property type="molecule type" value="Transcribed_RNA"/>
</dbReference>
<dbReference type="AlphaFoldDB" id="A0A0B7AGL9"/>
<proteinExistence type="predicted"/>
<name>A0A0B7AGL9_9EUPU</name>